<dbReference type="Pfam" id="PF08448">
    <property type="entry name" value="PAS_4"/>
    <property type="match status" value="1"/>
</dbReference>
<dbReference type="CDD" id="cd00130">
    <property type="entry name" value="PAS"/>
    <property type="match status" value="2"/>
</dbReference>
<protein>
    <recommendedName>
        <fullName evidence="2">PAS domain-containing protein</fullName>
    </recommendedName>
</protein>
<feature type="domain" description="PAS" evidence="2">
    <location>
        <begin position="24"/>
        <end position="88"/>
    </location>
</feature>
<proteinExistence type="predicted"/>
<dbReference type="Pfam" id="PF00989">
    <property type="entry name" value="PAS"/>
    <property type="match status" value="1"/>
</dbReference>
<organism evidence="3 4">
    <name type="scientific">Streptomyces cirratus</name>
    <dbReference type="NCBI Taxonomy" id="68187"/>
    <lineage>
        <taxon>Bacteria</taxon>
        <taxon>Bacillati</taxon>
        <taxon>Actinomycetota</taxon>
        <taxon>Actinomycetes</taxon>
        <taxon>Kitasatosporales</taxon>
        <taxon>Streptomycetaceae</taxon>
        <taxon>Streptomyces</taxon>
    </lineage>
</organism>
<dbReference type="Gene3D" id="3.30.450.40">
    <property type="match status" value="1"/>
</dbReference>
<feature type="domain" description="PAS" evidence="2">
    <location>
        <begin position="145"/>
        <end position="209"/>
    </location>
</feature>
<dbReference type="InterPro" id="IPR000014">
    <property type="entry name" value="PAS"/>
</dbReference>
<evidence type="ECO:0000313" key="3">
    <source>
        <dbReference type="EMBL" id="GHB52701.1"/>
    </source>
</evidence>
<name>A0ABQ3EQS5_9ACTN</name>
<dbReference type="InterPro" id="IPR052016">
    <property type="entry name" value="Bact_Sigma-Reg"/>
</dbReference>
<dbReference type="PANTHER" id="PTHR43156">
    <property type="entry name" value="STAGE II SPORULATION PROTEIN E-RELATED"/>
    <property type="match status" value="1"/>
</dbReference>
<dbReference type="Pfam" id="PF07228">
    <property type="entry name" value="SpoIIE"/>
    <property type="match status" value="1"/>
</dbReference>
<dbReference type="InterPro" id="IPR013767">
    <property type="entry name" value="PAS_fold"/>
</dbReference>
<dbReference type="InterPro" id="IPR029016">
    <property type="entry name" value="GAF-like_dom_sf"/>
</dbReference>
<dbReference type="SMART" id="SM00331">
    <property type="entry name" value="PP2C_SIG"/>
    <property type="match status" value="1"/>
</dbReference>
<dbReference type="InterPro" id="IPR035965">
    <property type="entry name" value="PAS-like_dom_sf"/>
</dbReference>
<dbReference type="InterPro" id="IPR003018">
    <property type="entry name" value="GAF"/>
</dbReference>
<dbReference type="InterPro" id="IPR036457">
    <property type="entry name" value="PPM-type-like_dom_sf"/>
</dbReference>
<dbReference type="Proteomes" id="UP000642673">
    <property type="component" value="Unassembled WGS sequence"/>
</dbReference>
<dbReference type="SUPFAM" id="SSF55785">
    <property type="entry name" value="PYP-like sensor domain (PAS domain)"/>
    <property type="match status" value="2"/>
</dbReference>
<dbReference type="SUPFAM" id="SSF81606">
    <property type="entry name" value="PP2C-like"/>
    <property type="match status" value="1"/>
</dbReference>
<comment type="caution">
    <text evidence="3">The sequence shown here is derived from an EMBL/GenBank/DDBJ whole genome shotgun (WGS) entry which is preliminary data.</text>
</comment>
<evidence type="ECO:0000259" key="2">
    <source>
        <dbReference type="PROSITE" id="PS50112"/>
    </source>
</evidence>
<dbReference type="SMART" id="SM00065">
    <property type="entry name" value="GAF"/>
    <property type="match status" value="1"/>
</dbReference>
<dbReference type="InterPro" id="IPR013656">
    <property type="entry name" value="PAS_4"/>
</dbReference>
<accession>A0ABQ3EQS5</accession>
<evidence type="ECO:0000313" key="4">
    <source>
        <dbReference type="Proteomes" id="UP000642673"/>
    </source>
</evidence>
<dbReference type="PANTHER" id="PTHR43156:SF2">
    <property type="entry name" value="STAGE II SPORULATION PROTEIN E"/>
    <property type="match status" value="1"/>
</dbReference>
<dbReference type="EMBL" id="BMVP01000003">
    <property type="protein sequence ID" value="GHB52701.1"/>
    <property type="molecule type" value="Genomic_DNA"/>
</dbReference>
<sequence length="695" mass="74859">MSTSDAFRAEIHSTEADPAATGGLLDVLSLAAVVLDDRGRIVFWSPQAEELFGYSAQEALGQPAAALLVSQENRDLVIELFTQVMKSGRRWAGSFPILHKDGSSRLVEFRNMRLQDDLGDFYALGIATDHPTLRRVERDLALSLRLVSQSPIGLGVTDTDLRYVLVNPALEHINGLPASEHLGRTIREALSFLDVEAIESSMRQVLATGVPLLDQYVTGRTPVDPEERAWSVSYYRLDDAAGHALGVAVSVVDVTEQHRAAADAARARRRLAVVADASVRIGTTLDLEQTARELAEVCVPQLADVTTVDVLDSVLHGRRTTGEPSGPARFRALAVVAAYPTGAAQATDPAGELAQYDTDRVITHCVNTGRPVLMARVSGPDLRRIARDDNAAALLAAAGVHSYLAVPLVARGEVIGAIGLMRARTPAPFDEDDVTLAVELAARAAVCVDNARLFQNQRHAALTLQRNLLPHQPAHRLGLEIAHRYQPSGATSEIGGDWFDVIPLADDKTGLVIGDVMGSGIAAAATMGQLRTATRTLTQLDLDPSQVLQYLDQAAAGMEHTITTCAYAVYDPLRSECHISLAGHLPPVLMRPGRLPELLDLPTGAPLGVGGVPFHTTRIALAPDDQLVLYTDGLVETRDQSLDERLDLLLSLLAGPHRPLEATCDLLLRALRRPGDHDDVALLMARILPLDPDQR</sequence>
<dbReference type="Gene3D" id="3.30.450.20">
    <property type="entry name" value="PAS domain"/>
    <property type="match status" value="2"/>
</dbReference>
<dbReference type="InterPro" id="IPR001932">
    <property type="entry name" value="PPM-type_phosphatase-like_dom"/>
</dbReference>
<keyword evidence="1" id="KW-0378">Hydrolase</keyword>
<dbReference type="SMART" id="SM00091">
    <property type="entry name" value="PAS"/>
    <property type="match status" value="2"/>
</dbReference>
<reference evidence="4" key="1">
    <citation type="journal article" date="2019" name="Int. J. Syst. Evol. Microbiol.">
        <title>The Global Catalogue of Microorganisms (GCM) 10K type strain sequencing project: providing services to taxonomists for standard genome sequencing and annotation.</title>
        <authorList>
            <consortium name="The Broad Institute Genomics Platform"/>
            <consortium name="The Broad Institute Genome Sequencing Center for Infectious Disease"/>
            <person name="Wu L."/>
            <person name="Ma J."/>
        </authorList>
    </citation>
    <scope>NUCLEOTIDE SEQUENCE [LARGE SCALE GENOMIC DNA]</scope>
    <source>
        <strain evidence="4">JCM 4738</strain>
    </source>
</reference>
<dbReference type="Pfam" id="PF01590">
    <property type="entry name" value="GAF"/>
    <property type="match status" value="1"/>
</dbReference>
<dbReference type="NCBIfam" id="TIGR00229">
    <property type="entry name" value="sensory_box"/>
    <property type="match status" value="2"/>
</dbReference>
<dbReference type="Gene3D" id="3.60.40.10">
    <property type="entry name" value="PPM-type phosphatase domain"/>
    <property type="match status" value="1"/>
</dbReference>
<gene>
    <name evidence="3" type="ORF">GCM10010347_23280</name>
</gene>
<dbReference type="RefSeq" id="WP_190183972.1">
    <property type="nucleotide sequence ID" value="NZ_BMVP01000003.1"/>
</dbReference>
<evidence type="ECO:0000256" key="1">
    <source>
        <dbReference type="ARBA" id="ARBA00022801"/>
    </source>
</evidence>
<dbReference type="SUPFAM" id="SSF55781">
    <property type="entry name" value="GAF domain-like"/>
    <property type="match status" value="1"/>
</dbReference>
<keyword evidence="4" id="KW-1185">Reference proteome</keyword>
<dbReference type="PROSITE" id="PS50112">
    <property type="entry name" value="PAS"/>
    <property type="match status" value="2"/>
</dbReference>